<dbReference type="PANTHER" id="PTHR21666:SF274">
    <property type="entry name" value="STAGE IV SPORULATION PROTEIN FA"/>
    <property type="match status" value="1"/>
</dbReference>
<evidence type="ECO:0000313" key="5">
    <source>
        <dbReference type="Proteomes" id="UP000199225"/>
    </source>
</evidence>
<dbReference type="Proteomes" id="UP000199225">
    <property type="component" value="Unassembled WGS sequence"/>
</dbReference>
<gene>
    <name evidence="4" type="ORF">SAMN04490247_0040</name>
</gene>
<evidence type="ECO:0000256" key="1">
    <source>
        <dbReference type="SAM" id="MobiDB-lite"/>
    </source>
</evidence>
<evidence type="ECO:0000256" key="2">
    <source>
        <dbReference type="SAM" id="Phobius"/>
    </source>
</evidence>
<dbReference type="RefSeq" id="WP_093190576.1">
    <property type="nucleotide sequence ID" value="NZ_FNEV01000001.1"/>
</dbReference>
<evidence type="ECO:0000313" key="4">
    <source>
        <dbReference type="EMBL" id="SDI92778.1"/>
    </source>
</evidence>
<dbReference type="EMBL" id="FNEV01000001">
    <property type="protein sequence ID" value="SDI92778.1"/>
    <property type="molecule type" value="Genomic_DNA"/>
</dbReference>
<keyword evidence="2" id="KW-0472">Membrane</keyword>
<dbReference type="InterPro" id="IPR016047">
    <property type="entry name" value="M23ase_b-sheet_dom"/>
</dbReference>
<protein>
    <submittedName>
        <fullName evidence="4">Stage IV sporulation protein FA</fullName>
    </submittedName>
</protein>
<proteinExistence type="predicted"/>
<reference evidence="5" key="1">
    <citation type="submission" date="2016-10" db="EMBL/GenBank/DDBJ databases">
        <authorList>
            <person name="Varghese N."/>
            <person name="Submissions S."/>
        </authorList>
    </citation>
    <scope>NUCLEOTIDE SEQUENCE [LARGE SCALE GENOMIC DNA]</scope>
    <source>
        <strain evidence="5">DSM 4771</strain>
    </source>
</reference>
<name>A0A1G8PKH5_9BACI</name>
<dbReference type="CDD" id="cd12797">
    <property type="entry name" value="M23_peptidase"/>
    <property type="match status" value="1"/>
</dbReference>
<feature type="compositionally biased region" description="Basic residues" evidence="1">
    <location>
        <begin position="9"/>
        <end position="18"/>
    </location>
</feature>
<dbReference type="InterPro" id="IPR050570">
    <property type="entry name" value="Cell_wall_metabolism_enzyme"/>
</dbReference>
<accession>A0A1G8PKH5</accession>
<dbReference type="Pfam" id="PF01551">
    <property type="entry name" value="Peptidase_M23"/>
    <property type="match status" value="1"/>
</dbReference>
<dbReference type="STRING" id="86666.SAMN04490247_0040"/>
<dbReference type="SUPFAM" id="SSF51261">
    <property type="entry name" value="Duplicated hybrid motif"/>
    <property type="match status" value="1"/>
</dbReference>
<dbReference type="GO" id="GO:0004222">
    <property type="term" value="F:metalloendopeptidase activity"/>
    <property type="evidence" value="ECO:0007669"/>
    <property type="project" value="TreeGrafter"/>
</dbReference>
<dbReference type="InterPro" id="IPR011055">
    <property type="entry name" value="Dup_hybrid_motif"/>
</dbReference>
<organism evidence="4 5">
    <name type="scientific">Salimicrobium halophilum</name>
    <dbReference type="NCBI Taxonomy" id="86666"/>
    <lineage>
        <taxon>Bacteria</taxon>
        <taxon>Bacillati</taxon>
        <taxon>Bacillota</taxon>
        <taxon>Bacilli</taxon>
        <taxon>Bacillales</taxon>
        <taxon>Bacillaceae</taxon>
        <taxon>Salimicrobium</taxon>
    </lineage>
</organism>
<feature type="region of interest" description="Disordered" evidence="1">
    <location>
        <begin position="1"/>
        <end position="44"/>
    </location>
</feature>
<sequence>MKDLERIRNNIRRRKGKNTGKIQSPEPLPDEERYGLPGQPPVRNIQEGEQAPLKRWVLQITVSAVIFSGVTFMYHGPLEPPKTMEAFMTKQLKDEFPFAKVTAVYQNRLGKVFPSVEEEEVTSSPFPLNGSVEVSGNGVEITPQQGGSVTAVKEGTVVFAGKKPETGPTVIVQHADGTNSVYGNLEKVQAHLYQYVEQGEAIAEVEEGLFFARKRGEVFLNPYEVIEVNEDY</sequence>
<dbReference type="PANTHER" id="PTHR21666">
    <property type="entry name" value="PEPTIDASE-RELATED"/>
    <property type="match status" value="1"/>
</dbReference>
<dbReference type="OrthoDB" id="2986589at2"/>
<feature type="transmembrane region" description="Helical" evidence="2">
    <location>
        <begin position="56"/>
        <end position="74"/>
    </location>
</feature>
<dbReference type="AlphaFoldDB" id="A0A1G8PKH5"/>
<keyword evidence="2" id="KW-0812">Transmembrane</keyword>
<feature type="domain" description="M23ase beta-sheet core" evidence="3">
    <location>
        <begin position="137"/>
        <end position="206"/>
    </location>
</feature>
<keyword evidence="5" id="KW-1185">Reference proteome</keyword>
<keyword evidence="2" id="KW-1133">Transmembrane helix</keyword>
<evidence type="ECO:0000259" key="3">
    <source>
        <dbReference type="Pfam" id="PF01551"/>
    </source>
</evidence>
<dbReference type="Gene3D" id="2.70.70.10">
    <property type="entry name" value="Glucose Permease (Domain IIA)"/>
    <property type="match status" value="1"/>
</dbReference>